<evidence type="ECO:0000256" key="1">
    <source>
        <dbReference type="SAM" id="MobiDB-lite"/>
    </source>
</evidence>
<evidence type="ECO:0000313" key="3">
    <source>
        <dbReference type="Proteomes" id="UP000784294"/>
    </source>
</evidence>
<feature type="region of interest" description="Disordered" evidence="1">
    <location>
        <begin position="246"/>
        <end position="278"/>
    </location>
</feature>
<comment type="caution">
    <text evidence="2">The sequence shown here is derived from an EMBL/GenBank/DDBJ whole genome shotgun (WGS) entry which is preliminary data.</text>
</comment>
<feature type="region of interest" description="Disordered" evidence="1">
    <location>
        <begin position="131"/>
        <end position="164"/>
    </location>
</feature>
<sequence>MLDTTSDQLEGLSTACVLSEHASTRSFRSDDDEVGEEEEELGIREVDDDLAGENRDEADSVVSSQNDDDDEEVNGSSHVLDYEEEDDEEEDRDISKRTADSGQAEAMRMSLSTSAGSVKFFNRRCQISSNFSRPRIKQSRPRITTSSASPSASLSLSPSASQLSTSSLDAPLHLEPSASSILAAAAMALTPPSPPRPTLSQVTPPLIDCDILPSEKLDQLRSSLSIEAESAVIAPEGLRLRTVRLSTAGLGSGSRRPDKSGDLAKSTDSTKAIEDQGL</sequence>
<feature type="region of interest" description="Disordered" evidence="1">
    <location>
        <begin position="1"/>
        <end position="106"/>
    </location>
</feature>
<proteinExistence type="predicted"/>
<name>A0A3S5CKY2_9PLAT</name>
<evidence type="ECO:0000313" key="2">
    <source>
        <dbReference type="EMBL" id="VEL16929.1"/>
    </source>
</evidence>
<dbReference type="EMBL" id="CAAALY010030417">
    <property type="protein sequence ID" value="VEL16929.1"/>
    <property type="molecule type" value="Genomic_DNA"/>
</dbReference>
<organism evidence="2 3">
    <name type="scientific">Protopolystoma xenopodis</name>
    <dbReference type="NCBI Taxonomy" id="117903"/>
    <lineage>
        <taxon>Eukaryota</taxon>
        <taxon>Metazoa</taxon>
        <taxon>Spiralia</taxon>
        <taxon>Lophotrochozoa</taxon>
        <taxon>Platyhelminthes</taxon>
        <taxon>Monogenea</taxon>
        <taxon>Polyopisthocotylea</taxon>
        <taxon>Polystomatidea</taxon>
        <taxon>Polystomatidae</taxon>
        <taxon>Protopolystoma</taxon>
    </lineage>
</organism>
<accession>A0A3S5CKY2</accession>
<feature type="compositionally biased region" description="Low complexity" evidence="1">
    <location>
        <begin position="144"/>
        <end position="164"/>
    </location>
</feature>
<keyword evidence="3" id="KW-1185">Reference proteome</keyword>
<dbReference type="AlphaFoldDB" id="A0A3S5CKY2"/>
<reference evidence="2" key="1">
    <citation type="submission" date="2018-11" db="EMBL/GenBank/DDBJ databases">
        <authorList>
            <consortium name="Pathogen Informatics"/>
        </authorList>
    </citation>
    <scope>NUCLEOTIDE SEQUENCE</scope>
</reference>
<protein>
    <submittedName>
        <fullName evidence="2">Uncharacterized protein</fullName>
    </submittedName>
</protein>
<dbReference type="Proteomes" id="UP000784294">
    <property type="component" value="Unassembled WGS sequence"/>
</dbReference>
<feature type="compositionally biased region" description="Acidic residues" evidence="1">
    <location>
        <begin position="82"/>
        <end position="92"/>
    </location>
</feature>
<feature type="compositionally biased region" description="Acidic residues" evidence="1">
    <location>
        <begin position="30"/>
        <end position="51"/>
    </location>
</feature>
<gene>
    <name evidence="2" type="ORF">PXEA_LOCUS10369</name>
</gene>